<dbReference type="Pfam" id="PF02311">
    <property type="entry name" value="AraC_binding"/>
    <property type="match status" value="1"/>
</dbReference>
<dbReference type="GO" id="GO:0003700">
    <property type="term" value="F:DNA-binding transcription factor activity"/>
    <property type="evidence" value="ECO:0007669"/>
    <property type="project" value="InterPro"/>
</dbReference>
<name>A0A6I4U0Z8_9SPHN</name>
<dbReference type="OrthoDB" id="9804543at2"/>
<keyword evidence="1" id="KW-0678">Repressor</keyword>
<keyword evidence="4" id="KW-0010">Activator</keyword>
<sequence length="252" mass="27885">MKHSNEILVSDRPVVALHDEYPAGFMDPMHSHAHVQILYACAGIMAVRTAEASYVVPPQRALWLPAGMAHEVCCRSAVSLRTLYLRPDAVDDGRCRVFEVSALLRALILEMGTLGADYPTEGRAGHIVALLLDEIQRLPALLHELAMPADPRLLRVCSSLVDQPADPRDIDDWAVVAGMGRRTFTRAFKRETGLGFAMWRQQARLMEAMALLASRNSITQVAFEVGYDSPSSFSAMFRRTFGVSPSRYISGQ</sequence>
<dbReference type="InterPro" id="IPR018060">
    <property type="entry name" value="HTH_AraC"/>
</dbReference>
<evidence type="ECO:0000259" key="6">
    <source>
        <dbReference type="PROSITE" id="PS01124"/>
    </source>
</evidence>
<dbReference type="Gene3D" id="1.10.10.60">
    <property type="entry name" value="Homeodomain-like"/>
    <property type="match status" value="2"/>
</dbReference>
<protein>
    <submittedName>
        <fullName evidence="7">Helix-turn-helix domain-containing protein</fullName>
    </submittedName>
</protein>
<dbReference type="FunFam" id="1.10.10.60:FF:000132">
    <property type="entry name" value="AraC family transcriptional regulator"/>
    <property type="match status" value="1"/>
</dbReference>
<evidence type="ECO:0000313" key="7">
    <source>
        <dbReference type="EMBL" id="MXP00628.1"/>
    </source>
</evidence>
<evidence type="ECO:0000256" key="2">
    <source>
        <dbReference type="ARBA" id="ARBA00023015"/>
    </source>
</evidence>
<keyword evidence="3" id="KW-0238">DNA-binding</keyword>
<dbReference type="GO" id="GO:0043565">
    <property type="term" value="F:sequence-specific DNA binding"/>
    <property type="evidence" value="ECO:0007669"/>
    <property type="project" value="InterPro"/>
</dbReference>
<accession>A0A6I4U0Z8</accession>
<dbReference type="PROSITE" id="PS00041">
    <property type="entry name" value="HTH_ARAC_FAMILY_1"/>
    <property type="match status" value="1"/>
</dbReference>
<dbReference type="SMART" id="SM00342">
    <property type="entry name" value="HTH_ARAC"/>
    <property type="match status" value="1"/>
</dbReference>
<dbReference type="Proteomes" id="UP000469430">
    <property type="component" value="Unassembled WGS sequence"/>
</dbReference>
<dbReference type="PROSITE" id="PS01124">
    <property type="entry name" value="HTH_ARAC_FAMILY_2"/>
    <property type="match status" value="1"/>
</dbReference>
<dbReference type="CDD" id="cd06124">
    <property type="entry name" value="cupin_NimR-like_N"/>
    <property type="match status" value="1"/>
</dbReference>
<dbReference type="InterPro" id="IPR014710">
    <property type="entry name" value="RmlC-like_jellyroll"/>
</dbReference>
<reference evidence="7 8" key="1">
    <citation type="submission" date="2019-12" db="EMBL/GenBank/DDBJ databases">
        <title>Genomic-based taxomic classification of the family Erythrobacteraceae.</title>
        <authorList>
            <person name="Xu L."/>
        </authorList>
    </citation>
    <scope>NUCLEOTIDE SEQUENCE [LARGE SCALE GENOMIC DNA]</scope>
    <source>
        <strain evidence="7 8">S36</strain>
    </source>
</reference>
<dbReference type="SUPFAM" id="SSF51182">
    <property type="entry name" value="RmlC-like cupins"/>
    <property type="match status" value="1"/>
</dbReference>
<dbReference type="InterPro" id="IPR011051">
    <property type="entry name" value="RmlC_Cupin_sf"/>
</dbReference>
<evidence type="ECO:0000256" key="3">
    <source>
        <dbReference type="ARBA" id="ARBA00023125"/>
    </source>
</evidence>
<dbReference type="AlphaFoldDB" id="A0A6I4U0Z8"/>
<comment type="caution">
    <text evidence="7">The sequence shown here is derived from an EMBL/GenBank/DDBJ whole genome shotgun (WGS) entry which is preliminary data.</text>
</comment>
<dbReference type="Pfam" id="PF12833">
    <property type="entry name" value="HTH_18"/>
    <property type="match status" value="1"/>
</dbReference>
<gene>
    <name evidence="7" type="ORF">GRI97_16680</name>
</gene>
<dbReference type="InterPro" id="IPR018062">
    <property type="entry name" value="HTH_AraC-typ_CS"/>
</dbReference>
<dbReference type="SUPFAM" id="SSF46689">
    <property type="entry name" value="Homeodomain-like"/>
    <property type="match status" value="1"/>
</dbReference>
<keyword evidence="5" id="KW-0804">Transcription</keyword>
<dbReference type="InterPro" id="IPR020449">
    <property type="entry name" value="Tscrpt_reg_AraC-type_HTH"/>
</dbReference>
<organism evidence="7 8">
    <name type="scientific">Croceibacterium xixiisoli</name>
    <dbReference type="NCBI Taxonomy" id="1476466"/>
    <lineage>
        <taxon>Bacteria</taxon>
        <taxon>Pseudomonadati</taxon>
        <taxon>Pseudomonadota</taxon>
        <taxon>Alphaproteobacteria</taxon>
        <taxon>Sphingomonadales</taxon>
        <taxon>Erythrobacteraceae</taxon>
        <taxon>Croceibacterium</taxon>
    </lineage>
</organism>
<dbReference type="PANTHER" id="PTHR11019:SF159">
    <property type="entry name" value="TRANSCRIPTIONAL REGULATOR-RELATED"/>
    <property type="match status" value="1"/>
</dbReference>
<dbReference type="Gene3D" id="2.60.120.10">
    <property type="entry name" value="Jelly Rolls"/>
    <property type="match status" value="1"/>
</dbReference>
<evidence type="ECO:0000256" key="1">
    <source>
        <dbReference type="ARBA" id="ARBA00022491"/>
    </source>
</evidence>
<dbReference type="PRINTS" id="PR00032">
    <property type="entry name" value="HTHARAC"/>
</dbReference>
<dbReference type="InterPro" id="IPR003313">
    <property type="entry name" value="AraC-bd"/>
</dbReference>
<keyword evidence="8" id="KW-1185">Reference proteome</keyword>
<keyword evidence="2" id="KW-0805">Transcription regulation</keyword>
<evidence type="ECO:0000256" key="5">
    <source>
        <dbReference type="ARBA" id="ARBA00023163"/>
    </source>
</evidence>
<dbReference type="RefSeq" id="WP_161392355.1">
    <property type="nucleotide sequence ID" value="NZ_JBHSCP010000003.1"/>
</dbReference>
<dbReference type="EMBL" id="WTYJ01000004">
    <property type="protein sequence ID" value="MXP00628.1"/>
    <property type="molecule type" value="Genomic_DNA"/>
</dbReference>
<evidence type="ECO:0000256" key="4">
    <source>
        <dbReference type="ARBA" id="ARBA00023159"/>
    </source>
</evidence>
<feature type="domain" description="HTH araC/xylS-type" evidence="6">
    <location>
        <begin position="154"/>
        <end position="251"/>
    </location>
</feature>
<proteinExistence type="predicted"/>
<dbReference type="InterPro" id="IPR009057">
    <property type="entry name" value="Homeodomain-like_sf"/>
</dbReference>
<dbReference type="PANTHER" id="PTHR11019">
    <property type="entry name" value="HTH-TYPE TRANSCRIPTIONAL REGULATOR NIMR"/>
    <property type="match status" value="1"/>
</dbReference>
<evidence type="ECO:0000313" key="8">
    <source>
        <dbReference type="Proteomes" id="UP000469430"/>
    </source>
</evidence>